<accession>A0A8D9AHL3</accession>
<evidence type="ECO:0000313" key="1">
    <source>
        <dbReference type="EMBL" id="CAG6765414.1"/>
    </source>
</evidence>
<organism evidence="1">
    <name type="scientific">Cacopsylla melanoneura</name>
    <dbReference type="NCBI Taxonomy" id="428564"/>
    <lineage>
        <taxon>Eukaryota</taxon>
        <taxon>Metazoa</taxon>
        <taxon>Ecdysozoa</taxon>
        <taxon>Arthropoda</taxon>
        <taxon>Hexapoda</taxon>
        <taxon>Insecta</taxon>
        <taxon>Pterygota</taxon>
        <taxon>Neoptera</taxon>
        <taxon>Paraneoptera</taxon>
        <taxon>Hemiptera</taxon>
        <taxon>Sternorrhyncha</taxon>
        <taxon>Psylloidea</taxon>
        <taxon>Psyllidae</taxon>
        <taxon>Psyllinae</taxon>
        <taxon>Cacopsylla</taxon>
    </lineage>
</organism>
<reference evidence="1" key="1">
    <citation type="submission" date="2021-05" db="EMBL/GenBank/DDBJ databases">
        <authorList>
            <person name="Alioto T."/>
            <person name="Alioto T."/>
            <person name="Gomez Garrido J."/>
        </authorList>
    </citation>
    <scope>NUCLEOTIDE SEQUENCE</scope>
</reference>
<name>A0A8D9AHL3_9HEMI</name>
<dbReference type="EMBL" id="HBUF01568125">
    <property type="protein sequence ID" value="CAG6765414.1"/>
    <property type="molecule type" value="Transcribed_RNA"/>
</dbReference>
<dbReference type="AlphaFoldDB" id="A0A8D9AHL3"/>
<proteinExistence type="predicted"/>
<protein>
    <submittedName>
        <fullName evidence="1">Uncharacterized protein</fullName>
    </submittedName>
</protein>
<sequence>MGRILPNYHNSMVYTKKIVTQLKIKTLRHSSKHEGGLNLPQVSLGSVQRETALLNRRSYLNKEPQHKSQIPSNPIIFYKLSFFNLRLALEFIFCSRQKKDKKVKLSNCNQRSKLYFFCLDTIQNESFDLLQQKIIFNLF</sequence>